<dbReference type="AlphaFoldDB" id="W8SHW2"/>
<dbReference type="Pfam" id="PF13505">
    <property type="entry name" value="OMP_b-brl"/>
    <property type="match status" value="1"/>
</dbReference>
<protein>
    <submittedName>
        <fullName evidence="3">Hemagglutinin-related protein</fullName>
    </submittedName>
</protein>
<name>W8SHW2_9ARCH</name>
<evidence type="ECO:0000259" key="2">
    <source>
        <dbReference type="Pfam" id="PF13505"/>
    </source>
</evidence>
<evidence type="ECO:0000313" key="3">
    <source>
        <dbReference type="EMBL" id="AHM02041.1"/>
    </source>
</evidence>
<dbReference type="InterPro" id="IPR011250">
    <property type="entry name" value="OMP/PagP_B-barrel"/>
</dbReference>
<accession>W8SHW2</accession>
<keyword evidence="1" id="KW-0732">Signal</keyword>
<organism evidence="3">
    <name type="scientific">uncultured miscellaneous Crenarchaeota group</name>
    <dbReference type="NCBI Taxonomy" id="1368239"/>
    <lineage>
        <taxon>Archaea</taxon>
        <taxon>Candidatus Bathyarchaeota</taxon>
        <taxon>environmental samples</taxon>
    </lineage>
</organism>
<dbReference type="EMBL" id="KF439061">
    <property type="protein sequence ID" value="AHM02041.1"/>
    <property type="molecule type" value="Genomic_DNA"/>
</dbReference>
<dbReference type="InterPro" id="IPR027385">
    <property type="entry name" value="Beta-barrel_OMP"/>
</dbReference>
<sequence>MEAMEDAMKWRKMYACGLLFILPWTAGAAAAETSGLAGDNNRGPYIAIDLSAGAPNDPVADGVYEADLGFEAGLRLGMGYAFEGLRLEGQIGYENFYLNNVNPLPGSPLSEADTTGDLSGPVIMANLLYDFGAPGGSRPFLGGGIGFARMKADYHGFYCSIFTLQCWDGEQVVGGSDTVMVWQAMAGLSTPMSSGNGEWYIGYRYFGSNDIELNVIGYGPVTQEGVQAHSLMLGWRWQLPTY</sequence>
<dbReference type="Gene3D" id="2.40.160.20">
    <property type="match status" value="1"/>
</dbReference>
<feature type="domain" description="Outer membrane protein beta-barrel" evidence="2">
    <location>
        <begin position="27"/>
        <end position="227"/>
    </location>
</feature>
<proteinExistence type="predicted"/>
<evidence type="ECO:0000256" key="1">
    <source>
        <dbReference type="ARBA" id="ARBA00022729"/>
    </source>
</evidence>
<dbReference type="SUPFAM" id="SSF56925">
    <property type="entry name" value="OMPA-like"/>
    <property type="match status" value="1"/>
</dbReference>
<reference evidence="3" key="1">
    <citation type="journal article" date="2014" name="ISME J.">
        <title>Genetic and functional properties of uncultivated MCG archaea assessed by metagenome and gene expression analyses.</title>
        <authorList>
            <person name="Meng J."/>
            <person name="Xu J."/>
            <person name="Qin D."/>
            <person name="He Y."/>
            <person name="Xiao X."/>
            <person name="Wang F."/>
        </authorList>
    </citation>
    <scope>NUCLEOTIDE SEQUENCE</scope>
</reference>